<feature type="region of interest" description="Disordered" evidence="7">
    <location>
        <begin position="73"/>
        <end position="115"/>
    </location>
</feature>
<dbReference type="InterPro" id="IPR022764">
    <property type="entry name" value="Peptidase_S54_rhomboid_dom"/>
</dbReference>
<feature type="compositionally biased region" description="Low complexity" evidence="7">
    <location>
        <begin position="74"/>
        <end position="115"/>
    </location>
</feature>
<dbReference type="SUPFAM" id="SSF144091">
    <property type="entry name" value="Rhomboid-like"/>
    <property type="match status" value="1"/>
</dbReference>
<reference evidence="10 11" key="1">
    <citation type="submission" date="2023-11" db="EMBL/GenBank/DDBJ databases">
        <title>Dfirmibasis_genome.</title>
        <authorList>
            <person name="Edelbroek B."/>
            <person name="Kjellin J."/>
            <person name="Jerlstrom-Hultqvist J."/>
            <person name="Soderbom F."/>
        </authorList>
    </citation>
    <scope>NUCLEOTIDE SEQUENCE [LARGE SCALE GENOMIC DNA]</scope>
    <source>
        <strain evidence="10 11">TNS-C-14</strain>
    </source>
</reference>
<feature type="transmembrane region" description="Helical" evidence="8">
    <location>
        <begin position="175"/>
        <end position="193"/>
    </location>
</feature>
<dbReference type="Pfam" id="PF01694">
    <property type="entry name" value="Rhomboid"/>
    <property type="match status" value="1"/>
</dbReference>
<evidence type="ECO:0000313" key="10">
    <source>
        <dbReference type="EMBL" id="KAK5582288.1"/>
    </source>
</evidence>
<sequence>MINSSILKNLSKSVLNKNQFKHLKVNFTNTASQQINIIYNVKKNQTLSSSSSSSLFNKNFTINSFNNYKNRFYSTNSNNNNSNNNSNHNNSKNTNNENNNTNNENNNSNNNSENKFNRENILNFLKNNKKNILYSFGIGLGVASQSLFGSSSIGIDDLPEKKVYYKFGKWEFTEKHLVIGSLIGANLIVFGLLKNFHFFKRYGYHFFCSASSINKYPASIILSTFTHTEPFHLLFNMYALSSFGSAVYDHMGTRDFLLLYFLGGLVGTMGSLTFKLVTGAFEIPSIGASGCIFSIIAPSVFLDSETRIGIMFLPVSFEGYYVLSALMFFDFLGCVIPQIAKKTNWDHACHLASAITGCFIGSLYPYKERFQNFYGTGKIITPNFIYRGEIQNGSPTGKGEYLDSDYYQRGIFKDGSIEKGEVHFRKTGQTRYFEKSQN</sequence>
<dbReference type="Gene3D" id="1.20.1540.10">
    <property type="entry name" value="Rhomboid-like"/>
    <property type="match status" value="1"/>
</dbReference>
<evidence type="ECO:0000256" key="2">
    <source>
        <dbReference type="ARBA" id="ARBA00009045"/>
    </source>
</evidence>
<keyword evidence="5 8" id="KW-1133">Transmembrane helix</keyword>
<comment type="subcellular location">
    <subcellularLocation>
        <location evidence="1">Membrane</location>
        <topology evidence="1">Multi-pass membrane protein</topology>
    </subcellularLocation>
</comment>
<evidence type="ECO:0000256" key="5">
    <source>
        <dbReference type="ARBA" id="ARBA00022989"/>
    </source>
</evidence>
<evidence type="ECO:0000256" key="6">
    <source>
        <dbReference type="ARBA" id="ARBA00023136"/>
    </source>
</evidence>
<dbReference type="EMBL" id="JAVFKY010000001">
    <property type="protein sequence ID" value="KAK5582288.1"/>
    <property type="molecule type" value="Genomic_DNA"/>
</dbReference>
<feature type="domain" description="Peptidase S54 rhomboid" evidence="9">
    <location>
        <begin position="220"/>
        <end position="363"/>
    </location>
</feature>
<keyword evidence="6 8" id="KW-0472">Membrane</keyword>
<evidence type="ECO:0000256" key="4">
    <source>
        <dbReference type="ARBA" id="ARBA00022801"/>
    </source>
</evidence>
<feature type="transmembrane region" description="Helical" evidence="8">
    <location>
        <begin position="257"/>
        <end position="277"/>
    </location>
</feature>
<dbReference type="GO" id="GO:0004252">
    <property type="term" value="F:serine-type endopeptidase activity"/>
    <property type="evidence" value="ECO:0007669"/>
    <property type="project" value="InterPro"/>
</dbReference>
<feature type="transmembrane region" description="Helical" evidence="8">
    <location>
        <begin position="132"/>
        <end position="155"/>
    </location>
</feature>
<protein>
    <recommendedName>
        <fullName evidence="9">Peptidase S54 rhomboid domain-containing protein</fullName>
    </recommendedName>
</protein>
<dbReference type="PANTHER" id="PTHR43731">
    <property type="entry name" value="RHOMBOID PROTEASE"/>
    <property type="match status" value="1"/>
</dbReference>
<keyword evidence="3 8" id="KW-0812">Transmembrane</keyword>
<dbReference type="Proteomes" id="UP001344447">
    <property type="component" value="Unassembled WGS sequence"/>
</dbReference>
<evidence type="ECO:0000256" key="1">
    <source>
        <dbReference type="ARBA" id="ARBA00004141"/>
    </source>
</evidence>
<dbReference type="GO" id="GO:0006465">
    <property type="term" value="P:signal peptide processing"/>
    <property type="evidence" value="ECO:0007669"/>
    <property type="project" value="TreeGrafter"/>
</dbReference>
<feature type="transmembrane region" description="Helical" evidence="8">
    <location>
        <begin position="309"/>
        <end position="329"/>
    </location>
</feature>
<organism evidence="10 11">
    <name type="scientific">Dictyostelium firmibasis</name>
    <dbReference type="NCBI Taxonomy" id="79012"/>
    <lineage>
        <taxon>Eukaryota</taxon>
        <taxon>Amoebozoa</taxon>
        <taxon>Evosea</taxon>
        <taxon>Eumycetozoa</taxon>
        <taxon>Dictyostelia</taxon>
        <taxon>Dictyosteliales</taxon>
        <taxon>Dictyosteliaceae</taxon>
        <taxon>Dictyostelium</taxon>
    </lineage>
</organism>
<dbReference type="GO" id="GO:0016020">
    <property type="term" value="C:membrane"/>
    <property type="evidence" value="ECO:0007669"/>
    <property type="project" value="UniProtKB-SubCell"/>
</dbReference>
<proteinExistence type="inferred from homology"/>
<feature type="transmembrane region" description="Helical" evidence="8">
    <location>
        <begin position="283"/>
        <end position="302"/>
    </location>
</feature>
<evidence type="ECO:0000256" key="8">
    <source>
        <dbReference type="SAM" id="Phobius"/>
    </source>
</evidence>
<dbReference type="AlphaFoldDB" id="A0AAN7UIA3"/>
<comment type="similarity">
    <text evidence="2">Belongs to the peptidase S54 family.</text>
</comment>
<evidence type="ECO:0000313" key="11">
    <source>
        <dbReference type="Proteomes" id="UP001344447"/>
    </source>
</evidence>
<gene>
    <name evidence="10" type="ORF">RB653_003871</name>
</gene>
<dbReference type="PANTHER" id="PTHR43731:SF14">
    <property type="entry name" value="PRESENILIN-ASSOCIATED RHOMBOID-LIKE PROTEIN, MITOCHONDRIAL"/>
    <property type="match status" value="1"/>
</dbReference>
<evidence type="ECO:0000256" key="3">
    <source>
        <dbReference type="ARBA" id="ARBA00022692"/>
    </source>
</evidence>
<dbReference type="InterPro" id="IPR035952">
    <property type="entry name" value="Rhomboid-like_sf"/>
</dbReference>
<name>A0AAN7UIA3_9MYCE</name>
<keyword evidence="4" id="KW-0378">Hydrolase</keyword>
<dbReference type="InterPro" id="IPR050925">
    <property type="entry name" value="Rhomboid_protease_S54"/>
</dbReference>
<evidence type="ECO:0000256" key="7">
    <source>
        <dbReference type="SAM" id="MobiDB-lite"/>
    </source>
</evidence>
<accession>A0AAN7UIA3</accession>
<keyword evidence="11" id="KW-1185">Reference proteome</keyword>
<comment type="caution">
    <text evidence="10">The sequence shown here is derived from an EMBL/GenBank/DDBJ whole genome shotgun (WGS) entry which is preliminary data.</text>
</comment>
<evidence type="ECO:0000259" key="9">
    <source>
        <dbReference type="Pfam" id="PF01694"/>
    </source>
</evidence>